<protein>
    <recommendedName>
        <fullName evidence="3">Chitooligosaccharide deacetylase</fullName>
    </recommendedName>
    <alternativeName>
        <fullName evidence="4">Nodulation protein B</fullName>
    </alternativeName>
</protein>
<dbReference type="Gene3D" id="3.20.20.370">
    <property type="entry name" value="Glycoside hydrolase/deacetylase"/>
    <property type="match status" value="1"/>
</dbReference>
<dbReference type="InterPro" id="IPR002509">
    <property type="entry name" value="NODB_dom"/>
</dbReference>
<evidence type="ECO:0000256" key="1">
    <source>
        <dbReference type="ARBA" id="ARBA00003236"/>
    </source>
</evidence>
<comment type="caution">
    <text evidence="6">The sequence shown here is derived from an EMBL/GenBank/DDBJ whole genome shotgun (WGS) entry which is preliminary data.</text>
</comment>
<dbReference type="EMBL" id="BMHK01000008">
    <property type="protein sequence ID" value="GGB98269.1"/>
    <property type="molecule type" value="Genomic_DNA"/>
</dbReference>
<gene>
    <name evidence="6" type="ORF">GCM10011494_15930</name>
</gene>
<dbReference type="CDD" id="cd10933">
    <property type="entry name" value="CE4_u9"/>
    <property type="match status" value="1"/>
</dbReference>
<evidence type="ECO:0000313" key="7">
    <source>
        <dbReference type="Proteomes" id="UP000608154"/>
    </source>
</evidence>
<dbReference type="SUPFAM" id="SSF88713">
    <property type="entry name" value="Glycoside hydrolase/deacetylase"/>
    <property type="match status" value="1"/>
</dbReference>
<proteinExistence type="inferred from homology"/>
<dbReference type="InterPro" id="IPR011330">
    <property type="entry name" value="Glyco_hydro/deAcase_b/a-brl"/>
</dbReference>
<dbReference type="AlphaFoldDB" id="A0A916TRE3"/>
<comment type="similarity">
    <text evidence="2">Belongs to the polysaccharide deacetylase family.</text>
</comment>
<reference evidence="6" key="1">
    <citation type="journal article" date="2014" name="Int. J. Syst. Evol. Microbiol.">
        <title>Complete genome sequence of Corynebacterium casei LMG S-19264T (=DSM 44701T), isolated from a smear-ripened cheese.</title>
        <authorList>
            <consortium name="US DOE Joint Genome Institute (JGI-PGF)"/>
            <person name="Walter F."/>
            <person name="Albersmeier A."/>
            <person name="Kalinowski J."/>
            <person name="Ruckert C."/>
        </authorList>
    </citation>
    <scope>NUCLEOTIDE SEQUENCE</scope>
    <source>
        <strain evidence="6">CGMCC 1.15095</strain>
    </source>
</reference>
<dbReference type="RefSeq" id="WP_188770243.1">
    <property type="nucleotide sequence ID" value="NZ_BMHK01000008.1"/>
</dbReference>
<dbReference type="Proteomes" id="UP000608154">
    <property type="component" value="Unassembled WGS sequence"/>
</dbReference>
<dbReference type="Pfam" id="PF01522">
    <property type="entry name" value="Polysacc_deac_1"/>
    <property type="match status" value="1"/>
</dbReference>
<reference evidence="6" key="2">
    <citation type="submission" date="2020-09" db="EMBL/GenBank/DDBJ databases">
        <authorList>
            <person name="Sun Q."/>
            <person name="Zhou Y."/>
        </authorList>
    </citation>
    <scope>NUCLEOTIDE SEQUENCE</scope>
    <source>
        <strain evidence="6">CGMCC 1.15095</strain>
    </source>
</reference>
<keyword evidence="7" id="KW-1185">Reference proteome</keyword>
<feature type="domain" description="NodB homology" evidence="5">
    <location>
        <begin position="50"/>
        <end position="168"/>
    </location>
</feature>
<accession>A0A916TRE3</accession>
<name>A0A916TRE3_9SPHN</name>
<evidence type="ECO:0000256" key="4">
    <source>
        <dbReference type="ARBA" id="ARBA00032976"/>
    </source>
</evidence>
<dbReference type="GO" id="GO:0016810">
    <property type="term" value="F:hydrolase activity, acting on carbon-nitrogen (but not peptide) bonds"/>
    <property type="evidence" value="ECO:0007669"/>
    <property type="project" value="InterPro"/>
</dbReference>
<evidence type="ECO:0000313" key="6">
    <source>
        <dbReference type="EMBL" id="GGB98269.1"/>
    </source>
</evidence>
<evidence type="ECO:0000256" key="2">
    <source>
        <dbReference type="ARBA" id="ARBA00010973"/>
    </source>
</evidence>
<evidence type="ECO:0000256" key="3">
    <source>
        <dbReference type="ARBA" id="ARBA00020071"/>
    </source>
</evidence>
<evidence type="ECO:0000259" key="5">
    <source>
        <dbReference type="Pfam" id="PF01522"/>
    </source>
</evidence>
<comment type="function">
    <text evidence="1">Is involved in generating a small heat-stable compound (Nod), an acylated oligomer of N-acetylglucosamine, that stimulates mitosis in various plant protoplasts.</text>
</comment>
<dbReference type="GO" id="GO:0005975">
    <property type="term" value="P:carbohydrate metabolic process"/>
    <property type="evidence" value="ECO:0007669"/>
    <property type="project" value="InterPro"/>
</dbReference>
<sequence length="325" mass="35074">MTAVYITIDTEYAAGFAARGVLSAADRRENFRLSIEGRTDSGCAGIGYQMDVFERHGLKAVFFVDPMPALVWGIEAITDVVGPIIDRGHDVQLHAHSEWLALSGSQNPLGGRTGQNMADFTFEEQCEILAYASQALVAAGAQKPVAFRAGNYGANDDTLRALAEIGIAYDSSHCPGIANSACRISLGPEDRLPLRHCGVTEVPVGCIAGAVNGLRHFQLTALTDREMVAALRHARDEKQPSITLVSHSFELLSRDRRSVNHIVKRRFERFCAALSGLEGVGHATYRSAPPTPFAGKVAEPLPPSMLRTGLRYAEQAIANVVYGAR</sequence>
<organism evidence="6 7">
    <name type="scientific">Novosphingobium endophyticum</name>
    <dbReference type="NCBI Taxonomy" id="1955250"/>
    <lineage>
        <taxon>Bacteria</taxon>
        <taxon>Pseudomonadati</taxon>
        <taxon>Pseudomonadota</taxon>
        <taxon>Alphaproteobacteria</taxon>
        <taxon>Sphingomonadales</taxon>
        <taxon>Sphingomonadaceae</taxon>
        <taxon>Novosphingobium</taxon>
    </lineage>
</organism>